<evidence type="ECO:0000259" key="1">
    <source>
        <dbReference type="Pfam" id="PF13524"/>
    </source>
</evidence>
<dbReference type="InterPro" id="IPR055259">
    <property type="entry name" value="YkvP/CgeB_Glyco_trans-like"/>
</dbReference>
<protein>
    <recommendedName>
        <fullName evidence="1">Spore protein YkvP/CgeB glycosyl transferase-like domain-containing protein</fullName>
    </recommendedName>
</protein>
<dbReference type="eggNOG" id="COG0463">
    <property type="taxonomic scope" value="Bacteria"/>
</dbReference>
<proteinExistence type="predicted"/>
<dbReference type="Proteomes" id="UP000013940">
    <property type="component" value="Chromosome"/>
</dbReference>
<reference evidence="3" key="1">
    <citation type="journal article" date="2014" name="Genome Announc.">
        <title>Full-genome sequence of the plant growth-promoting bacterium Pseudomonas protegens CHA0.</title>
        <authorList>
            <person name="Jousset A."/>
            <person name="Schuldes J."/>
            <person name="Keel C."/>
            <person name="Maurhofer M."/>
            <person name="Daniel R."/>
            <person name="Scheu S."/>
            <person name="Thuermer A."/>
        </authorList>
    </citation>
    <scope>NUCLEOTIDE SEQUENCE [LARGE SCALE GENOMIC DNA]</scope>
    <source>
        <strain evidence="3">DSM 19095 / LMG 27888 / CFBP 6595 / CHA0</strain>
    </source>
</reference>
<feature type="domain" description="Spore protein YkvP/CgeB glycosyl transferase-like" evidence="1">
    <location>
        <begin position="182"/>
        <end position="324"/>
    </location>
</feature>
<dbReference type="GeneID" id="57474963"/>
<organism evidence="2 3">
    <name type="scientific">Pseudomonas protegens (strain DSM 19095 / LMG 27888 / CFBP 6595 / CHA0)</name>
    <dbReference type="NCBI Taxonomy" id="1124983"/>
    <lineage>
        <taxon>Bacteria</taxon>
        <taxon>Pseudomonadati</taxon>
        <taxon>Pseudomonadota</taxon>
        <taxon>Gammaproteobacteria</taxon>
        <taxon>Pseudomonadales</taxon>
        <taxon>Pseudomonadaceae</taxon>
        <taxon>Pseudomonas</taxon>
    </lineage>
</organism>
<dbReference type="Pfam" id="PF13524">
    <property type="entry name" value="Glyco_trans_1_2"/>
    <property type="match status" value="1"/>
</dbReference>
<dbReference type="KEGG" id="pprc:PFLCHA0_c19740"/>
<accession>A0A2C9EJC2</accession>
<name>A0A2C9EJC2_PSEPH</name>
<gene>
    <name evidence="2" type="ORF">PFLCHA0_c19740</name>
</gene>
<evidence type="ECO:0000313" key="2">
    <source>
        <dbReference type="EMBL" id="AGL83756.1"/>
    </source>
</evidence>
<dbReference type="EMBL" id="CP003190">
    <property type="protein sequence ID" value="AGL83756.1"/>
    <property type="molecule type" value="Genomic_DNA"/>
</dbReference>
<dbReference type="HOGENOM" id="CLU_423281_0_0_6"/>
<dbReference type="RefSeq" id="WP_015634795.1">
    <property type="nucleotide sequence ID" value="NC_021237.1"/>
</dbReference>
<evidence type="ECO:0000313" key="3">
    <source>
        <dbReference type="Proteomes" id="UP000013940"/>
    </source>
</evidence>
<sequence length="647" mass="72143">MNNDFPLPEGLFGRFGVVKLWPGIKTAEDECIARLKLAAKAIGVECVEILADGGFVSAPDIKASKANVDFVIHLHYDTPKRYDAFSFVALWNPLKFYHEWGYQRCSRNLTTHDDFLSCSSIAADDHVARMVRGATTHLPAHFKLYHSTPQIVHEPSLGDGKLFYAGINWEAIVSSRQSRQQEVLKRLDPTGLLKIYGPTIFQGVRVWEGYQSYVREIPFDGNSMINEIAKAGAALVLSSQAHRDSEMMSNRLFETIAAGTLVICDENPFAQKFFGDSLLYIDSRSPMEQIYGDITAHLSWIKSNPEEAMAKIKKAQAIFNGHYSLIGSLKELYSGLKERKQQLVTRHLGTEGEKTHISLNLLMPEYSTAALKAHVESVRHQDYRNFTATLVIDKVIAGSLKPEISRILSASPIPIQIKEVEAYRYGIHPGIKSKRPLGEILQELVNDAAESDAIIFVAPNEKLFFNHLTVLAGALQRDDQVNCAATAVIMDDGHSPVHTVHELIDFGHVDAAGPPGYGRFIFRTASLPADLGIALHYLDGRPLAAMISGKIKHLLPATVTLDIRQSFPERTWDEAAETELIKDFNPGVLKVSAGFYMPEVPAPVVVESPRQHIARLFLNKAWVKAQIQAIKTQGFRARFEILKRKLR</sequence>
<dbReference type="AlphaFoldDB" id="A0A2C9EJC2"/>